<dbReference type="Proteomes" id="UP001567571">
    <property type="component" value="Unassembled WGS sequence"/>
</dbReference>
<evidence type="ECO:0000313" key="4">
    <source>
        <dbReference type="EMBL" id="MEZ3168522.1"/>
    </source>
</evidence>
<evidence type="ECO:0000259" key="1">
    <source>
        <dbReference type="Pfam" id="PF25902"/>
    </source>
</evidence>
<dbReference type="RefSeq" id="WP_343777588.1">
    <property type="nucleotide sequence ID" value="NZ_BAAADQ010000004.1"/>
</dbReference>
<dbReference type="EMBL" id="JBEDNW010000009">
    <property type="protein sequence ID" value="MEZ3168522.1"/>
    <property type="molecule type" value="Genomic_DNA"/>
</dbReference>
<evidence type="ECO:0000313" key="5">
    <source>
        <dbReference type="Proteomes" id="UP001501425"/>
    </source>
</evidence>
<dbReference type="InterPro" id="IPR058993">
    <property type="entry name" value="DUF7961_C"/>
</dbReference>
<accession>A0AAV3SRJ1</accession>
<dbReference type="EMBL" id="BAAADQ010000004">
    <property type="protein sequence ID" value="GAA0539047.1"/>
    <property type="molecule type" value="Genomic_DNA"/>
</dbReference>
<name>A0AAV3SRJ1_9EURY</name>
<reference evidence="4 6" key="3">
    <citation type="submission" date="2024-06" db="EMBL/GenBank/DDBJ databases">
        <title>Halorubrum miltondacostae sp. nov., a potential PHA producer isolated from an inland solar saltern in Rio Maior, Portugal.</title>
        <authorList>
            <person name="Albuquerque L."/>
            <person name="Viver T."/>
            <person name="Barroso C."/>
            <person name="Claudino R."/>
            <person name="Galvan M."/>
            <person name="Simoes G."/>
            <person name="Lobo Da Cunha A."/>
            <person name="Egas C."/>
        </authorList>
    </citation>
    <scope>NUCLEOTIDE SEQUENCE [LARGE SCALE GENOMIC DNA]</scope>
    <source>
        <strain evidence="4 6">DSM 18646</strain>
    </source>
</reference>
<evidence type="ECO:0000313" key="3">
    <source>
        <dbReference type="EMBL" id="GAA0539047.1"/>
    </source>
</evidence>
<feature type="domain" description="DUF7961" evidence="2">
    <location>
        <begin position="269"/>
        <end position="338"/>
    </location>
</feature>
<evidence type="ECO:0000259" key="2">
    <source>
        <dbReference type="Pfam" id="PF25903"/>
    </source>
</evidence>
<organism evidence="3 5">
    <name type="scientific">Halorubrum ejinorense</name>
    <dbReference type="NCBI Taxonomy" id="425309"/>
    <lineage>
        <taxon>Archaea</taxon>
        <taxon>Methanobacteriati</taxon>
        <taxon>Methanobacteriota</taxon>
        <taxon>Stenosarchaea group</taxon>
        <taxon>Halobacteria</taxon>
        <taxon>Halobacteriales</taxon>
        <taxon>Haloferacaceae</taxon>
        <taxon>Halorubrum</taxon>
    </lineage>
</organism>
<feature type="domain" description="DUF7961" evidence="1">
    <location>
        <begin position="1"/>
        <end position="159"/>
    </location>
</feature>
<proteinExistence type="predicted"/>
<dbReference type="AlphaFoldDB" id="A0AAV3SRJ1"/>
<reference evidence="3" key="1">
    <citation type="journal article" date="2014" name="Int. J. Syst. Evol. Microbiol.">
        <title>Complete genome sequence of Corynebacterium casei LMG S-19264T (=DSM 44701T), isolated from a smear-ripened cheese.</title>
        <authorList>
            <consortium name="US DOE Joint Genome Institute (JGI-PGF)"/>
            <person name="Walter F."/>
            <person name="Albersmeier A."/>
            <person name="Kalinowski J."/>
            <person name="Ruckert C."/>
        </authorList>
    </citation>
    <scope>NUCLEOTIDE SEQUENCE</scope>
    <source>
        <strain evidence="3">JCM 14265</strain>
    </source>
</reference>
<dbReference type="InterPro" id="IPR058992">
    <property type="entry name" value="DUF7961_N"/>
</dbReference>
<reference evidence="3" key="2">
    <citation type="submission" date="2023-12" db="EMBL/GenBank/DDBJ databases">
        <authorList>
            <person name="Sun Q."/>
            <person name="Inoue M."/>
        </authorList>
    </citation>
    <scope>NUCLEOTIDE SEQUENCE</scope>
    <source>
        <strain evidence="3">JCM 14265</strain>
    </source>
</reference>
<sequence>MYLYTPDEIDKKRAHHQAVIQGADDVDVKRIGNLGELAFEQFCREYLPVELWAWENEEAIRRCNAESFSGHDFELFGYTVDVKTSRDVSAFRPTTLLANDDADDIIVMVWHRDNEDGLILLGWERTETLQSKVTSQETYSGEEPAKLSHLAARPMNELHELGPNTAHMNQKPQNPYAPGDRVVKANDDDASVAVVVEVLPPEKDVSLYGQSVSGEAVRVAFPNMLDEGPGDWRTIHAAKLASYCADQEIKLYTYKHTNLAYAENPYVLGDYVFKTEYDDPDTAIVVSVSEDAEVERNVDVVFRKHIDGNADDPEYIPPNELSTMCEDLKQYSYTHDALSFADVTS</sequence>
<dbReference type="Pfam" id="PF25903">
    <property type="entry name" value="DUF7961_C"/>
    <property type="match status" value="2"/>
</dbReference>
<dbReference type="Proteomes" id="UP001501425">
    <property type="component" value="Unassembled WGS sequence"/>
</dbReference>
<keyword evidence="6" id="KW-1185">Reference proteome</keyword>
<evidence type="ECO:0000313" key="6">
    <source>
        <dbReference type="Proteomes" id="UP001567571"/>
    </source>
</evidence>
<dbReference type="Pfam" id="PF25902">
    <property type="entry name" value="DUF7961_N"/>
    <property type="match status" value="1"/>
</dbReference>
<comment type="caution">
    <text evidence="3">The sequence shown here is derived from an EMBL/GenBank/DDBJ whole genome shotgun (WGS) entry which is preliminary data.</text>
</comment>
<feature type="domain" description="DUF7961" evidence="2">
    <location>
        <begin position="179"/>
        <end position="259"/>
    </location>
</feature>
<protein>
    <submittedName>
        <fullName evidence="3">Uncharacterized protein</fullName>
    </submittedName>
</protein>
<gene>
    <name evidence="4" type="ORF">ABNG02_14450</name>
    <name evidence="3" type="ORF">GCM10008994_12770</name>
</gene>